<keyword evidence="3" id="KW-1185">Reference proteome</keyword>
<gene>
    <name evidence="2" type="ORF">GCM10009092_27570</name>
</gene>
<evidence type="ECO:0000313" key="2">
    <source>
        <dbReference type="EMBL" id="GAA0361686.1"/>
    </source>
</evidence>
<organism evidence="2 3">
    <name type="scientific">Bowmanella denitrificans</name>
    <dbReference type="NCBI Taxonomy" id="366582"/>
    <lineage>
        <taxon>Bacteria</taxon>
        <taxon>Pseudomonadati</taxon>
        <taxon>Pseudomonadota</taxon>
        <taxon>Gammaproteobacteria</taxon>
        <taxon>Alteromonadales</taxon>
        <taxon>Alteromonadaceae</taxon>
        <taxon>Bowmanella</taxon>
    </lineage>
</organism>
<reference evidence="2 3" key="1">
    <citation type="journal article" date="2019" name="Int. J. Syst. Evol. Microbiol.">
        <title>The Global Catalogue of Microorganisms (GCM) 10K type strain sequencing project: providing services to taxonomists for standard genome sequencing and annotation.</title>
        <authorList>
            <consortium name="The Broad Institute Genomics Platform"/>
            <consortium name="The Broad Institute Genome Sequencing Center for Infectious Disease"/>
            <person name="Wu L."/>
            <person name="Ma J."/>
        </authorList>
    </citation>
    <scope>NUCLEOTIDE SEQUENCE [LARGE SCALE GENOMIC DNA]</scope>
    <source>
        <strain evidence="2 3">JCM 13378</strain>
    </source>
</reference>
<name>A0ABN0XDT5_9ALTE</name>
<keyword evidence="1" id="KW-0472">Membrane</keyword>
<dbReference type="EMBL" id="BAAAEI010000015">
    <property type="protein sequence ID" value="GAA0361686.1"/>
    <property type="molecule type" value="Genomic_DNA"/>
</dbReference>
<keyword evidence="1" id="KW-0812">Transmembrane</keyword>
<evidence type="ECO:0000313" key="3">
    <source>
        <dbReference type="Proteomes" id="UP001501757"/>
    </source>
</evidence>
<accession>A0ABN0XDT5</accession>
<protein>
    <submittedName>
        <fullName evidence="2">Uncharacterized protein</fullName>
    </submittedName>
</protein>
<dbReference type="Proteomes" id="UP001501757">
    <property type="component" value="Unassembled WGS sequence"/>
</dbReference>
<dbReference type="RefSeq" id="WP_343845677.1">
    <property type="nucleotide sequence ID" value="NZ_BAAAEI010000015.1"/>
</dbReference>
<proteinExistence type="predicted"/>
<keyword evidence="1" id="KW-1133">Transmembrane helix</keyword>
<comment type="caution">
    <text evidence="2">The sequence shown here is derived from an EMBL/GenBank/DDBJ whole genome shotgun (WGS) entry which is preliminary data.</text>
</comment>
<feature type="transmembrane region" description="Helical" evidence="1">
    <location>
        <begin position="36"/>
        <end position="54"/>
    </location>
</feature>
<feature type="transmembrane region" description="Helical" evidence="1">
    <location>
        <begin position="6"/>
        <end position="24"/>
    </location>
</feature>
<evidence type="ECO:0000256" key="1">
    <source>
        <dbReference type="SAM" id="Phobius"/>
    </source>
</evidence>
<sequence length="61" mass="7089">MSKKTAFWSIWSVYSVFMIGFFFVIGELEQVDAGKAIILTSILIISAIPIYYWVKKNDDFF</sequence>